<dbReference type="Proteomes" id="UP001295684">
    <property type="component" value="Unassembled WGS sequence"/>
</dbReference>
<name>A0AAD2D446_EUPCR</name>
<organism evidence="2 3">
    <name type="scientific">Euplotes crassus</name>
    <dbReference type="NCBI Taxonomy" id="5936"/>
    <lineage>
        <taxon>Eukaryota</taxon>
        <taxon>Sar</taxon>
        <taxon>Alveolata</taxon>
        <taxon>Ciliophora</taxon>
        <taxon>Intramacronucleata</taxon>
        <taxon>Spirotrichea</taxon>
        <taxon>Hypotrichia</taxon>
        <taxon>Euplotida</taxon>
        <taxon>Euplotidae</taxon>
        <taxon>Moneuplotes</taxon>
    </lineage>
</organism>
<sequence>MEQTENCVMEEDNTGISQNIASLIMTTPPSGVMIPNLSDKLDKLSKKIEKGSPDHVTTSIDSPIFLEFISNITAVDPSKESTTKLDICLTCWQHQTTYLLKMHQHLGHHCIKANAIKSGSDFLDLAKLYSKVSGSSVTLFAPYQKTCSSRTPNKKMVKPPSMMMTKKSKESVTPMKVPVKKGEAEIKKIQFNDQLIQMIQQLCSNLNELKESMGQRISNAVEGSIQPEAKKELQKDMVITEADKENVPIKNIYLR</sequence>
<evidence type="ECO:0000313" key="2">
    <source>
        <dbReference type="EMBL" id="CAI2378803.1"/>
    </source>
</evidence>
<keyword evidence="3" id="KW-1185">Reference proteome</keyword>
<protein>
    <submittedName>
        <fullName evidence="2">Uncharacterized protein</fullName>
    </submittedName>
</protein>
<evidence type="ECO:0000256" key="1">
    <source>
        <dbReference type="SAM" id="MobiDB-lite"/>
    </source>
</evidence>
<comment type="caution">
    <text evidence="2">The sequence shown here is derived from an EMBL/GenBank/DDBJ whole genome shotgun (WGS) entry which is preliminary data.</text>
</comment>
<dbReference type="EMBL" id="CAMPGE010020571">
    <property type="protein sequence ID" value="CAI2378803.1"/>
    <property type="molecule type" value="Genomic_DNA"/>
</dbReference>
<proteinExistence type="predicted"/>
<feature type="region of interest" description="Disordered" evidence="1">
    <location>
        <begin position="150"/>
        <end position="174"/>
    </location>
</feature>
<evidence type="ECO:0000313" key="3">
    <source>
        <dbReference type="Proteomes" id="UP001295684"/>
    </source>
</evidence>
<gene>
    <name evidence="2" type="ORF">ECRASSUSDP1_LOCUS20203</name>
</gene>
<accession>A0AAD2D446</accession>
<reference evidence="2" key="1">
    <citation type="submission" date="2023-07" db="EMBL/GenBank/DDBJ databases">
        <authorList>
            <consortium name="AG Swart"/>
            <person name="Singh M."/>
            <person name="Singh A."/>
            <person name="Seah K."/>
            <person name="Emmerich C."/>
        </authorList>
    </citation>
    <scope>NUCLEOTIDE SEQUENCE</scope>
    <source>
        <strain evidence="2">DP1</strain>
    </source>
</reference>
<dbReference type="AlphaFoldDB" id="A0AAD2D446"/>